<evidence type="ECO:0000256" key="1">
    <source>
        <dbReference type="SAM" id="MobiDB-lite"/>
    </source>
</evidence>
<keyword evidence="2" id="KW-0812">Transmembrane</keyword>
<keyword evidence="2" id="KW-1133">Transmembrane helix</keyword>
<accession>A0ABU4L3U7</accession>
<name>A0ABU4L3U7_9ACTN</name>
<feature type="transmembrane region" description="Helical" evidence="2">
    <location>
        <begin position="26"/>
        <end position="50"/>
    </location>
</feature>
<keyword evidence="2" id="KW-0472">Membrane</keyword>
<evidence type="ECO:0000313" key="4">
    <source>
        <dbReference type="Proteomes" id="UP001271723"/>
    </source>
</evidence>
<proteinExistence type="predicted"/>
<dbReference type="EMBL" id="JARAVY010000005">
    <property type="protein sequence ID" value="MDX2910261.1"/>
    <property type="molecule type" value="Genomic_DNA"/>
</dbReference>
<gene>
    <name evidence="3" type="ORF">PV517_16295</name>
</gene>
<keyword evidence="4" id="KW-1185">Reference proteome</keyword>
<evidence type="ECO:0000256" key="2">
    <source>
        <dbReference type="SAM" id="Phobius"/>
    </source>
</evidence>
<dbReference type="RefSeq" id="WP_086757402.1">
    <property type="nucleotide sequence ID" value="NZ_JAGJBZ010000001.1"/>
</dbReference>
<protein>
    <recommendedName>
        <fullName evidence="5">Integral membrane protein</fullName>
    </recommendedName>
</protein>
<dbReference type="Proteomes" id="UP001271723">
    <property type="component" value="Unassembled WGS sequence"/>
</dbReference>
<reference evidence="3 4" key="1">
    <citation type="journal article" date="2023" name="Microb. Genom.">
        <title>Mesoterricola silvestris gen. nov., sp. nov., Mesoterricola sediminis sp. nov., Geothrix oryzae sp. nov., Geothrix edaphica sp. nov., Geothrix rubra sp. nov., and Geothrix limicola sp. nov., six novel members of Acidobacteriota isolated from soils.</title>
        <authorList>
            <person name="Weisberg A.J."/>
            <person name="Pearce E."/>
            <person name="Kramer C.G."/>
            <person name="Chang J.H."/>
            <person name="Clarke C.R."/>
        </authorList>
    </citation>
    <scope>NUCLEOTIDE SEQUENCE [LARGE SCALE GENOMIC DNA]</scope>
    <source>
        <strain evidence="3 4">NRRL_B-2795</strain>
    </source>
</reference>
<sequence length="113" mass="12147">MTTSPPTTLIESEDRREYRATRRRGLAVDLSMTLATILAALVIGFLVMLATGKDPVAAYEALLTGPLERSLWTGLERVRCPRRQQGRGMSAVEGPQLTDAVRPGGLHCGTGPA</sequence>
<evidence type="ECO:0000313" key="3">
    <source>
        <dbReference type="EMBL" id="MDX2910261.1"/>
    </source>
</evidence>
<comment type="caution">
    <text evidence="3">The sequence shown here is derived from an EMBL/GenBank/DDBJ whole genome shotgun (WGS) entry which is preliminary data.</text>
</comment>
<organism evidence="3 4">
    <name type="scientific">Streptomyces griseiscabiei</name>
    <dbReference type="NCBI Taxonomy" id="2993540"/>
    <lineage>
        <taxon>Bacteria</taxon>
        <taxon>Bacillati</taxon>
        <taxon>Actinomycetota</taxon>
        <taxon>Actinomycetes</taxon>
        <taxon>Kitasatosporales</taxon>
        <taxon>Streptomycetaceae</taxon>
        <taxon>Streptomyces</taxon>
    </lineage>
</organism>
<evidence type="ECO:0008006" key="5">
    <source>
        <dbReference type="Google" id="ProtNLM"/>
    </source>
</evidence>
<feature type="region of interest" description="Disordered" evidence="1">
    <location>
        <begin position="83"/>
        <end position="113"/>
    </location>
</feature>